<sequence length="52" mass="5871">MAKPPPSPPSSDIEGVDQDRPKLKTKDQNDPELLKQLEREAEETVGWPSTRE</sequence>
<dbReference type="EMBL" id="CADCVW010000104">
    <property type="protein sequence ID" value="CAA9520320.1"/>
    <property type="molecule type" value="Genomic_DNA"/>
</dbReference>
<reference evidence="2" key="1">
    <citation type="submission" date="2020-02" db="EMBL/GenBank/DDBJ databases">
        <authorList>
            <person name="Meier V. D."/>
        </authorList>
    </citation>
    <scope>NUCLEOTIDE SEQUENCE</scope>
    <source>
        <strain evidence="2">AVDCRST_MAG39</strain>
    </source>
</reference>
<gene>
    <name evidence="2" type="ORF">AVDCRST_MAG39-2600</name>
</gene>
<evidence type="ECO:0000313" key="2">
    <source>
        <dbReference type="EMBL" id="CAA9520320.1"/>
    </source>
</evidence>
<proteinExistence type="predicted"/>
<organism evidence="2">
    <name type="scientific">uncultured Sphingomonadaceae bacterium</name>
    <dbReference type="NCBI Taxonomy" id="169976"/>
    <lineage>
        <taxon>Bacteria</taxon>
        <taxon>Pseudomonadati</taxon>
        <taxon>Pseudomonadota</taxon>
        <taxon>Alphaproteobacteria</taxon>
        <taxon>Sphingomonadales</taxon>
        <taxon>Sphingomonadaceae</taxon>
        <taxon>environmental samples</taxon>
    </lineage>
</organism>
<feature type="compositionally biased region" description="Basic and acidic residues" evidence="1">
    <location>
        <begin position="17"/>
        <end position="32"/>
    </location>
</feature>
<feature type="region of interest" description="Disordered" evidence="1">
    <location>
        <begin position="1"/>
        <end position="32"/>
    </location>
</feature>
<accession>A0A6J4TE04</accession>
<name>A0A6J4TE04_9SPHN</name>
<evidence type="ECO:0000256" key="1">
    <source>
        <dbReference type="SAM" id="MobiDB-lite"/>
    </source>
</evidence>
<dbReference type="AlphaFoldDB" id="A0A6J4TE04"/>
<protein>
    <submittedName>
        <fullName evidence="2">Uncharacterized protein</fullName>
    </submittedName>
</protein>